<dbReference type="AlphaFoldDB" id="A0A9D1NLC2"/>
<evidence type="ECO:0000256" key="7">
    <source>
        <dbReference type="ARBA" id="ARBA00023136"/>
    </source>
</evidence>
<evidence type="ECO:0000313" key="10">
    <source>
        <dbReference type="Proteomes" id="UP000886845"/>
    </source>
</evidence>
<dbReference type="InterPro" id="IPR013563">
    <property type="entry name" value="Oligopep_ABC_C"/>
</dbReference>
<evidence type="ECO:0000256" key="4">
    <source>
        <dbReference type="ARBA" id="ARBA00022475"/>
    </source>
</evidence>
<dbReference type="PROSITE" id="PS00211">
    <property type="entry name" value="ABC_TRANSPORTER_1"/>
    <property type="match status" value="1"/>
</dbReference>
<evidence type="ECO:0000256" key="1">
    <source>
        <dbReference type="ARBA" id="ARBA00004417"/>
    </source>
</evidence>
<dbReference type="PANTHER" id="PTHR43297">
    <property type="entry name" value="OLIGOPEPTIDE TRANSPORT ATP-BINDING PROTEIN APPD"/>
    <property type="match status" value="1"/>
</dbReference>
<evidence type="ECO:0000256" key="2">
    <source>
        <dbReference type="ARBA" id="ARBA00005417"/>
    </source>
</evidence>
<reference evidence="9" key="2">
    <citation type="journal article" date="2021" name="PeerJ">
        <title>Extensive microbial diversity within the chicken gut microbiome revealed by metagenomics and culture.</title>
        <authorList>
            <person name="Gilroy R."/>
            <person name="Ravi A."/>
            <person name="Getino M."/>
            <person name="Pursley I."/>
            <person name="Horton D.L."/>
            <person name="Alikhan N.F."/>
            <person name="Baker D."/>
            <person name="Gharbi K."/>
            <person name="Hall N."/>
            <person name="Watson M."/>
            <person name="Adriaenssens E.M."/>
            <person name="Foster-Nyarko E."/>
            <person name="Jarju S."/>
            <person name="Secka A."/>
            <person name="Antonio M."/>
            <person name="Oren A."/>
            <person name="Chaudhuri R.R."/>
            <person name="La Ragione R."/>
            <person name="Hildebrand F."/>
            <person name="Pallen M.J."/>
        </authorList>
    </citation>
    <scope>NUCLEOTIDE SEQUENCE</scope>
    <source>
        <strain evidence="9">35461</strain>
    </source>
</reference>
<reference evidence="9" key="1">
    <citation type="submission" date="2020-10" db="EMBL/GenBank/DDBJ databases">
        <authorList>
            <person name="Gilroy R."/>
        </authorList>
    </citation>
    <scope>NUCLEOTIDE SEQUENCE</scope>
    <source>
        <strain evidence="9">35461</strain>
    </source>
</reference>
<evidence type="ECO:0000313" key="9">
    <source>
        <dbReference type="EMBL" id="HIV08542.1"/>
    </source>
</evidence>
<dbReference type="PROSITE" id="PS50893">
    <property type="entry name" value="ABC_TRANSPORTER_2"/>
    <property type="match status" value="1"/>
</dbReference>
<keyword evidence="7" id="KW-0472">Membrane</keyword>
<proteinExistence type="inferred from homology"/>
<dbReference type="SMART" id="SM00382">
    <property type="entry name" value="AAA"/>
    <property type="match status" value="1"/>
</dbReference>
<comment type="similarity">
    <text evidence="2">Belongs to the ABC transporter superfamily.</text>
</comment>
<dbReference type="Pfam" id="PF00005">
    <property type="entry name" value="ABC_tran"/>
    <property type="match status" value="1"/>
</dbReference>
<comment type="subcellular location">
    <subcellularLocation>
        <location evidence="1">Cell inner membrane</location>
        <topology evidence="1">Peripheral membrane protein</topology>
    </subcellularLocation>
</comment>
<protein>
    <submittedName>
        <fullName evidence="9">ABC transporter ATP-binding protein</fullName>
    </submittedName>
</protein>
<dbReference type="Gene3D" id="3.40.50.300">
    <property type="entry name" value="P-loop containing nucleotide triphosphate hydrolases"/>
    <property type="match status" value="1"/>
</dbReference>
<dbReference type="SUPFAM" id="SSF52540">
    <property type="entry name" value="P-loop containing nucleoside triphosphate hydrolases"/>
    <property type="match status" value="1"/>
</dbReference>
<dbReference type="InterPro" id="IPR050388">
    <property type="entry name" value="ABC_Ni/Peptide_Import"/>
</dbReference>
<dbReference type="NCBIfam" id="TIGR01727">
    <property type="entry name" value="oligo_HPY"/>
    <property type="match status" value="1"/>
</dbReference>
<dbReference type="FunFam" id="3.40.50.300:FF:000016">
    <property type="entry name" value="Oligopeptide ABC transporter ATP-binding component"/>
    <property type="match status" value="1"/>
</dbReference>
<keyword evidence="5" id="KW-0547">Nucleotide-binding</keyword>
<gene>
    <name evidence="9" type="ORF">IAC79_00305</name>
</gene>
<evidence type="ECO:0000256" key="6">
    <source>
        <dbReference type="ARBA" id="ARBA00022840"/>
    </source>
</evidence>
<sequence length="321" mass="34285">MAEPLLEIEDLSVTFRTPGGEVTPVPGVSLRVDPGERVALVGESGCGKSVTALSVTALPPTDRARRTGRIRFAGRDLLGDDAALREARRGGIAYVFQDPMASLNPVLRIRDQIAEALPPMPRAARRERILALLADVGLPDPARAADSYPCGLSGGQCQRVMLAMALAADPRLLIADEPTTALDVTTQRRILGVMDDLARKRGMAVLLITHNLGIVANYMQRLYVMYAGRIVESGPVRDVLSAPRHPYTQGLLAAVPSLRLDKPRLQDIPGTVPPPGRFPPGCAFAPRCPRATPACAEAIPPLVASGPRAVRCANLPFPPRS</sequence>
<dbReference type="Proteomes" id="UP000886845">
    <property type="component" value="Unassembled WGS sequence"/>
</dbReference>
<dbReference type="EMBL" id="DVOR01000009">
    <property type="protein sequence ID" value="HIV08542.1"/>
    <property type="molecule type" value="Genomic_DNA"/>
</dbReference>
<dbReference type="PANTHER" id="PTHR43297:SF2">
    <property type="entry name" value="DIPEPTIDE TRANSPORT ATP-BINDING PROTEIN DPPD"/>
    <property type="match status" value="1"/>
</dbReference>
<feature type="domain" description="ABC transporter" evidence="8">
    <location>
        <begin position="6"/>
        <end position="252"/>
    </location>
</feature>
<dbReference type="GO" id="GO:0005524">
    <property type="term" value="F:ATP binding"/>
    <property type="evidence" value="ECO:0007669"/>
    <property type="project" value="UniProtKB-KW"/>
</dbReference>
<keyword evidence="3" id="KW-0813">Transport</keyword>
<dbReference type="GO" id="GO:0005886">
    <property type="term" value="C:plasma membrane"/>
    <property type="evidence" value="ECO:0007669"/>
    <property type="project" value="UniProtKB-SubCell"/>
</dbReference>
<dbReference type="CDD" id="cd03257">
    <property type="entry name" value="ABC_NikE_OppD_transporters"/>
    <property type="match status" value="1"/>
</dbReference>
<keyword evidence="4" id="KW-1003">Cell membrane</keyword>
<organism evidence="9 10">
    <name type="scientific">Candidatus Spyradenecus faecavium</name>
    <dbReference type="NCBI Taxonomy" id="2840947"/>
    <lineage>
        <taxon>Bacteria</taxon>
        <taxon>Pseudomonadati</taxon>
        <taxon>Lentisphaerota</taxon>
        <taxon>Lentisphaeria</taxon>
        <taxon>Lentisphaerales</taxon>
        <taxon>Lentisphaeraceae</taxon>
        <taxon>Lentisphaeraceae incertae sedis</taxon>
        <taxon>Candidatus Spyradenecus</taxon>
    </lineage>
</organism>
<dbReference type="Pfam" id="PF08352">
    <property type="entry name" value="oligo_HPY"/>
    <property type="match status" value="1"/>
</dbReference>
<dbReference type="GO" id="GO:0016887">
    <property type="term" value="F:ATP hydrolysis activity"/>
    <property type="evidence" value="ECO:0007669"/>
    <property type="project" value="InterPro"/>
</dbReference>
<comment type="caution">
    <text evidence="9">The sequence shown here is derived from an EMBL/GenBank/DDBJ whole genome shotgun (WGS) entry which is preliminary data.</text>
</comment>
<name>A0A9D1NLC2_9BACT</name>
<keyword evidence="6 9" id="KW-0067">ATP-binding</keyword>
<evidence type="ECO:0000256" key="3">
    <source>
        <dbReference type="ARBA" id="ARBA00022448"/>
    </source>
</evidence>
<evidence type="ECO:0000256" key="5">
    <source>
        <dbReference type="ARBA" id="ARBA00022741"/>
    </source>
</evidence>
<dbReference type="GO" id="GO:0015833">
    <property type="term" value="P:peptide transport"/>
    <property type="evidence" value="ECO:0007669"/>
    <property type="project" value="InterPro"/>
</dbReference>
<dbReference type="InterPro" id="IPR003439">
    <property type="entry name" value="ABC_transporter-like_ATP-bd"/>
</dbReference>
<accession>A0A9D1NLC2</accession>
<evidence type="ECO:0000259" key="8">
    <source>
        <dbReference type="PROSITE" id="PS50893"/>
    </source>
</evidence>
<dbReference type="InterPro" id="IPR027417">
    <property type="entry name" value="P-loop_NTPase"/>
</dbReference>
<dbReference type="InterPro" id="IPR017871">
    <property type="entry name" value="ABC_transporter-like_CS"/>
</dbReference>
<dbReference type="InterPro" id="IPR003593">
    <property type="entry name" value="AAA+_ATPase"/>
</dbReference>